<dbReference type="PROSITE" id="PS50404">
    <property type="entry name" value="GST_NTER"/>
    <property type="match status" value="1"/>
</dbReference>
<dbReference type="InterPro" id="IPR036282">
    <property type="entry name" value="Glutathione-S-Trfase_C_sf"/>
</dbReference>
<dbReference type="GO" id="GO:0004364">
    <property type="term" value="F:glutathione transferase activity"/>
    <property type="evidence" value="ECO:0007669"/>
    <property type="project" value="TreeGrafter"/>
</dbReference>
<dbReference type="Gene3D" id="1.20.1050.10">
    <property type="match status" value="1"/>
</dbReference>
<gene>
    <name evidence="3" type="ORF">C0Q70_07326</name>
</gene>
<dbReference type="InterPro" id="IPR010987">
    <property type="entry name" value="Glutathione-S-Trfase_C-like"/>
</dbReference>
<evidence type="ECO:0000313" key="3">
    <source>
        <dbReference type="EMBL" id="PVD31900.1"/>
    </source>
</evidence>
<accession>A0A2T7PER2</accession>
<dbReference type="OrthoDB" id="2309723at2759"/>
<organism evidence="3 4">
    <name type="scientific">Pomacea canaliculata</name>
    <name type="common">Golden apple snail</name>
    <dbReference type="NCBI Taxonomy" id="400727"/>
    <lineage>
        <taxon>Eukaryota</taxon>
        <taxon>Metazoa</taxon>
        <taxon>Spiralia</taxon>
        <taxon>Lophotrochozoa</taxon>
        <taxon>Mollusca</taxon>
        <taxon>Gastropoda</taxon>
        <taxon>Caenogastropoda</taxon>
        <taxon>Architaenioglossa</taxon>
        <taxon>Ampullarioidea</taxon>
        <taxon>Ampullariidae</taxon>
        <taxon>Pomacea</taxon>
    </lineage>
</organism>
<dbReference type="SFLD" id="SFLDG00358">
    <property type="entry name" value="Main_(cytGST)"/>
    <property type="match status" value="1"/>
</dbReference>
<dbReference type="EMBL" id="PZQS01000004">
    <property type="protein sequence ID" value="PVD31900.1"/>
    <property type="molecule type" value="Genomic_DNA"/>
</dbReference>
<evidence type="ECO:0000259" key="2">
    <source>
        <dbReference type="PROSITE" id="PS50405"/>
    </source>
</evidence>
<dbReference type="AlphaFoldDB" id="A0A2T7PER2"/>
<dbReference type="Pfam" id="PF00043">
    <property type="entry name" value="GST_C"/>
    <property type="match status" value="1"/>
</dbReference>
<keyword evidence="4" id="KW-1185">Reference proteome</keyword>
<dbReference type="GO" id="GO:0005739">
    <property type="term" value="C:mitochondrion"/>
    <property type="evidence" value="ECO:0007669"/>
    <property type="project" value="TreeGrafter"/>
</dbReference>
<dbReference type="InterPro" id="IPR040079">
    <property type="entry name" value="Glutathione_S-Trfase"/>
</dbReference>
<dbReference type="InterPro" id="IPR004045">
    <property type="entry name" value="Glutathione_S-Trfase_N"/>
</dbReference>
<feature type="domain" description="GST C-terminal" evidence="2">
    <location>
        <begin position="73"/>
        <end position="203"/>
    </location>
</feature>
<dbReference type="CDD" id="cd00570">
    <property type="entry name" value="GST_N_family"/>
    <property type="match status" value="1"/>
</dbReference>
<name>A0A2T7PER2_POMCA</name>
<dbReference type="Gene3D" id="3.40.30.10">
    <property type="entry name" value="Glutaredoxin"/>
    <property type="match status" value="1"/>
</dbReference>
<dbReference type="GO" id="GO:0016034">
    <property type="term" value="F:maleylacetoacetate isomerase activity"/>
    <property type="evidence" value="ECO:0007669"/>
    <property type="project" value="TreeGrafter"/>
</dbReference>
<dbReference type="GO" id="GO:0006559">
    <property type="term" value="P:L-phenylalanine catabolic process"/>
    <property type="evidence" value="ECO:0007669"/>
    <property type="project" value="TreeGrafter"/>
</dbReference>
<dbReference type="SUPFAM" id="SSF52833">
    <property type="entry name" value="Thioredoxin-like"/>
    <property type="match status" value="1"/>
</dbReference>
<evidence type="ECO:0000313" key="4">
    <source>
        <dbReference type="Proteomes" id="UP000245119"/>
    </source>
</evidence>
<dbReference type="InterPro" id="IPR036249">
    <property type="entry name" value="Thioredoxin-like_sf"/>
</dbReference>
<dbReference type="GO" id="GO:0006749">
    <property type="term" value="P:glutathione metabolic process"/>
    <property type="evidence" value="ECO:0007669"/>
    <property type="project" value="TreeGrafter"/>
</dbReference>
<comment type="caution">
    <text evidence="3">The sequence shown here is derived from an EMBL/GenBank/DDBJ whole genome shotgun (WGS) entry which is preliminary data.</text>
</comment>
<dbReference type="SUPFAM" id="SSF47616">
    <property type="entry name" value="GST C-terminal domain-like"/>
    <property type="match status" value="1"/>
</dbReference>
<reference evidence="3 4" key="1">
    <citation type="submission" date="2018-04" db="EMBL/GenBank/DDBJ databases">
        <title>The genome of golden apple snail Pomacea canaliculata provides insight into stress tolerance and invasive adaptation.</title>
        <authorList>
            <person name="Liu C."/>
            <person name="Liu B."/>
            <person name="Ren Y."/>
            <person name="Zhang Y."/>
            <person name="Wang H."/>
            <person name="Li S."/>
            <person name="Jiang F."/>
            <person name="Yin L."/>
            <person name="Zhang G."/>
            <person name="Qian W."/>
            <person name="Fan W."/>
        </authorList>
    </citation>
    <scope>NUCLEOTIDE SEQUENCE [LARGE SCALE GENOMIC DNA]</scope>
    <source>
        <strain evidence="3">SZHN2017</strain>
        <tissue evidence="3">Muscle</tissue>
    </source>
</reference>
<dbReference type="PROSITE" id="PS50405">
    <property type="entry name" value="GST_CTER"/>
    <property type="match status" value="1"/>
</dbReference>
<dbReference type="PANTHER" id="PTHR42673:SF4">
    <property type="entry name" value="MALEYLACETOACETATE ISOMERASE"/>
    <property type="match status" value="1"/>
</dbReference>
<feature type="domain" description="GST N-terminal" evidence="1">
    <location>
        <begin position="1"/>
        <end position="66"/>
    </location>
</feature>
<evidence type="ECO:0000259" key="1">
    <source>
        <dbReference type="PROSITE" id="PS50404"/>
    </source>
</evidence>
<dbReference type="SFLD" id="SFLDS00019">
    <property type="entry name" value="Glutathione_Transferase_(cytos"/>
    <property type="match status" value="1"/>
</dbReference>
<dbReference type="InterPro" id="IPR004046">
    <property type="entry name" value="GST_C"/>
</dbReference>
<protein>
    <recommendedName>
        <fullName evidence="5">Glutathione S-transferase</fullName>
    </recommendedName>
</protein>
<proteinExistence type="predicted"/>
<dbReference type="Proteomes" id="UP000245119">
    <property type="component" value="Linkage Group LG4"/>
</dbReference>
<sequence>MIVLAEKGISEYGNKLISFSKNEQKSDEILKLNPRGQVPTFRDGDVVVNESTAICEYLEFKFAEQGATLLPSDAATRGRVLQRMFETQNLMKTLIEGVAYLFFHNKPEEINQDELNAKKKAARTELERWEEYLKAEGTDSYIVGSQFTMADVFLFPLLAFGVRGNLNLSSFPAINAYYQRLEQRPSIQETWPPHWKEGPGTDFCSGI</sequence>
<dbReference type="Pfam" id="PF13409">
    <property type="entry name" value="GST_N_2"/>
    <property type="match status" value="1"/>
</dbReference>
<dbReference type="STRING" id="400727.A0A2T7PER2"/>
<evidence type="ECO:0008006" key="5">
    <source>
        <dbReference type="Google" id="ProtNLM"/>
    </source>
</evidence>
<dbReference type="PANTHER" id="PTHR42673">
    <property type="entry name" value="MALEYLACETOACETATE ISOMERASE"/>
    <property type="match status" value="1"/>
</dbReference>